<dbReference type="PANTHER" id="PTHR22916:SF51">
    <property type="entry name" value="GLYCOSYLTRANSFERASE EPSH-RELATED"/>
    <property type="match status" value="1"/>
</dbReference>
<dbReference type="Proteomes" id="UP000184130">
    <property type="component" value="Unassembled WGS sequence"/>
</dbReference>
<dbReference type="EMBL" id="FRBD01000005">
    <property type="protein sequence ID" value="SHK54273.1"/>
    <property type="molecule type" value="Genomic_DNA"/>
</dbReference>
<sequence length="345" mass="40411">MKEPLVSIGIPVYNVELYIEKCLLSVFEQTYQNLEILIIDDRGSDSSMKIVSDLMHTHKQGYLIKVIRHKKNKGLGEARNTAIDNASGDYIYFLDSDDYIENYAIEKLLHEAEEYNADVVMASSRKILYGSGEELPTFTYKSKEVLRGKDKFADYLCQDLRWHIGINAWNNLFVTDFLRKNNLRFAARKDEDALFLSDFYSEIECAVLLPDVTYNYVIRPGSIMGNQARDRIPTQEIRERFITDAKMTERSKRLKNRSFYDVHCSRVVKHKFRAACVALRHRRRFTEPLSNREIRQELKHPASLLQILKFKRYRCFNLFFYVISVLPPFLSVGITFLVGKAIRWI</sequence>
<dbReference type="AlphaFoldDB" id="A0A1M6TB99"/>
<gene>
    <name evidence="5" type="ORF">SAMN05216463_105125</name>
</gene>
<evidence type="ECO:0000313" key="5">
    <source>
        <dbReference type="EMBL" id="SHK54273.1"/>
    </source>
</evidence>
<dbReference type="GO" id="GO:0016758">
    <property type="term" value="F:hexosyltransferase activity"/>
    <property type="evidence" value="ECO:0007669"/>
    <property type="project" value="UniProtKB-ARBA"/>
</dbReference>
<feature type="domain" description="Glycosyltransferase 2-like" evidence="4">
    <location>
        <begin position="7"/>
        <end position="137"/>
    </location>
</feature>
<keyword evidence="3" id="KW-0472">Membrane</keyword>
<keyword evidence="1" id="KW-0328">Glycosyltransferase</keyword>
<dbReference type="CDD" id="cd00761">
    <property type="entry name" value="Glyco_tranf_GTA_type"/>
    <property type="match status" value="1"/>
</dbReference>
<keyword evidence="2 5" id="KW-0808">Transferase</keyword>
<proteinExistence type="predicted"/>
<dbReference type="Gene3D" id="3.90.550.10">
    <property type="entry name" value="Spore Coat Polysaccharide Biosynthesis Protein SpsA, Chain A"/>
    <property type="match status" value="1"/>
</dbReference>
<accession>A0A1M6TB99</accession>
<dbReference type="Pfam" id="PF00535">
    <property type="entry name" value="Glycos_transf_2"/>
    <property type="match status" value="1"/>
</dbReference>
<name>A0A1M6TB99_XYLRU</name>
<keyword evidence="3" id="KW-1133">Transmembrane helix</keyword>
<dbReference type="SUPFAM" id="SSF53448">
    <property type="entry name" value="Nucleotide-diphospho-sugar transferases"/>
    <property type="match status" value="1"/>
</dbReference>
<protein>
    <submittedName>
        <fullName evidence="5">Glycosyl transferase family 2</fullName>
    </submittedName>
</protein>
<evidence type="ECO:0000313" key="6">
    <source>
        <dbReference type="Proteomes" id="UP000184130"/>
    </source>
</evidence>
<evidence type="ECO:0000256" key="1">
    <source>
        <dbReference type="ARBA" id="ARBA00022676"/>
    </source>
</evidence>
<reference evidence="5 6" key="1">
    <citation type="submission" date="2016-11" db="EMBL/GenBank/DDBJ databases">
        <authorList>
            <person name="Jaros S."/>
            <person name="Januszkiewicz K."/>
            <person name="Wedrychowicz H."/>
        </authorList>
    </citation>
    <scope>NUCLEOTIDE SEQUENCE [LARGE SCALE GENOMIC DNA]</scope>
    <source>
        <strain evidence="5 6">KHT3</strain>
    </source>
</reference>
<keyword evidence="3" id="KW-0812">Transmembrane</keyword>
<evidence type="ECO:0000256" key="3">
    <source>
        <dbReference type="SAM" id="Phobius"/>
    </source>
</evidence>
<dbReference type="InterPro" id="IPR029044">
    <property type="entry name" value="Nucleotide-diphossugar_trans"/>
</dbReference>
<dbReference type="InterPro" id="IPR001173">
    <property type="entry name" value="Glyco_trans_2-like"/>
</dbReference>
<feature type="transmembrane region" description="Helical" evidence="3">
    <location>
        <begin position="318"/>
        <end position="339"/>
    </location>
</feature>
<evidence type="ECO:0000259" key="4">
    <source>
        <dbReference type="Pfam" id="PF00535"/>
    </source>
</evidence>
<organism evidence="5 6">
    <name type="scientific">Xylanibacter ruminicola</name>
    <name type="common">Prevotella ruminicola</name>
    <dbReference type="NCBI Taxonomy" id="839"/>
    <lineage>
        <taxon>Bacteria</taxon>
        <taxon>Pseudomonadati</taxon>
        <taxon>Bacteroidota</taxon>
        <taxon>Bacteroidia</taxon>
        <taxon>Bacteroidales</taxon>
        <taxon>Prevotellaceae</taxon>
        <taxon>Xylanibacter</taxon>
    </lineage>
</organism>
<dbReference type="PANTHER" id="PTHR22916">
    <property type="entry name" value="GLYCOSYLTRANSFERASE"/>
    <property type="match status" value="1"/>
</dbReference>
<evidence type="ECO:0000256" key="2">
    <source>
        <dbReference type="ARBA" id="ARBA00022679"/>
    </source>
</evidence>
<dbReference type="RefSeq" id="WP_073206283.1">
    <property type="nucleotide sequence ID" value="NZ_FRBD01000005.1"/>
</dbReference>
<dbReference type="OrthoDB" id="1114838at2"/>